<feature type="signal peptide" evidence="1">
    <location>
        <begin position="1"/>
        <end position="19"/>
    </location>
</feature>
<protein>
    <recommendedName>
        <fullName evidence="4">DUF4252 domain-containing protein</fullName>
    </recommendedName>
</protein>
<dbReference type="OrthoDB" id="705638at2"/>
<evidence type="ECO:0000313" key="3">
    <source>
        <dbReference type="Proteomes" id="UP000326509"/>
    </source>
</evidence>
<dbReference type="InterPro" id="IPR025348">
    <property type="entry name" value="DUF4252"/>
</dbReference>
<comment type="caution">
    <text evidence="2">The sequence shown here is derived from an EMBL/GenBank/DDBJ whole genome shotgun (WGS) entry which is preliminary data.</text>
</comment>
<name>A0A5J4IW46_9FLAO</name>
<dbReference type="AlphaFoldDB" id="A0A5J4IW46"/>
<dbReference type="EMBL" id="BKCG01000002">
    <property type="protein sequence ID" value="GER59184.1"/>
    <property type="molecule type" value="Genomic_DNA"/>
</dbReference>
<gene>
    <name evidence="2" type="ORF">ULMA_12920</name>
</gene>
<sequence>MKKITLILVLLIAPLVAMAQSPFDSFENDKDVSSVVVTKNMFKLLSKMDLDSNDPEAKEYLNMVDNLNDIKIYTTDNPTVAAKMSSTVASYIKSNGSLSELMRVKSDGQNVKFYSKEGKNENFVSELLMFVDGVNEGKPMTVVMSISGNIDLKQIGKLAEQLNVPGSEELKNIKKEK</sequence>
<dbReference type="RefSeq" id="WP_151673252.1">
    <property type="nucleotide sequence ID" value="NZ_BKCG01000002.1"/>
</dbReference>
<reference evidence="2 3" key="1">
    <citation type="submission" date="2019-08" db="EMBL/GenBank/DDBJ databases">
        <title>Draft genome sequence of Ulvibacter marinus type strain NBRC 109484.</title>
        <authorList>
            <person name="Kawano K."/>
            <person name="Ushijima N."/>
            <person name="Kihara M."/>
            <person name="Itoh H."/>
        </authorList>
    </citation>
    <scope>NUCLEOTIDE SEQUENCE [LARGE SCALE GENOMIC DNA]</scope>
    <source>
        <strain evidence="2 3">NBRC 109484</strain>
    </source>
</reference>
<keyword evidence="3" id="KW-1185">Reference proteome</keyword>
<evidence type="ECO:0000313" key="2">
    <source>
        <dbReference type="EMBL" id="GER59184.1"/>
    </source>
</evidence>
<accession>A0A5J4IW46</accession>
<evidence type="ECO:0000256" key="1">
    <source>
        <dbReference type="SAM" id="SignalP"/>
    </source>
</evidence>
<dbReference type="Proteomes" id="UP000326509">
    <property type="component" value="Unassembled WGS sequence"/>
</dbReference>
<feature type="chain" id="PRO_5023818611" description="DUF4252 domain-containing protein" evidence="1">
    <location>
        <begin position="20"/>
        <end position="177"/>
    </location>
</feature>
<keyword evidence="1" id="KW-0732">Signal</keyword>
<organism evidence="2 3">
    <name type="scientific">Patiriisocius marinus</name>
    <dbReference type="NCBI Taxonomy" id="1397112"/>
    <lineage>
        <taxon>Bacteria</taxon>
        <taxon>Pseudomonadati</taxon>
        <taxon>Bacteroidota</taxon>
        <taxon>Flavobacteriia</taxon>
        <taxon>Flavobacteriales</taxon>
        <taxon>Flavobacteriaceae</taxon>
        <taxon>Patiriisocius</taxon>
    </lineage>
</organism>
<evidence type="ECO:0008006" key="4">
    <source>
        <dbReference type="Google" id="ProtNLM"/>
    </source>
</evidence>
<proteinExistence type="predicted"/>
<dbReference type="Pfam" id="PF14060">
    <property type="entry name" value="DUF4252"/>
    <property type="match status" value="1"/>
</dbReference>